<evidence type="ECO:0000256" key="1">
    <source>
        <dbReference type="SAM" id="Phobius"/>
    </source>
</evidence>
<keyword evidence="3" id="KW-1185">Reference proteome</keyword>
<evidence type="ECO:0000313" key="3">
    <source>
        <dbReference type="Proteomes" id="UP001501729"/>
    </source>
</evidence>
<evidence type="ECO:0000313" key="2">
    <source>
        <dbReference type="EMBL" id="GAA5059376.1"/>
    </source>
</evidence>
<feature type="transmembrane region" description="Helical" evidence="1">
    <location>
        <begin position="79"/>
        <end position="102"/>
    </location>
</feature>
<dbReference type="Proteomes" id="UP001501729">
    <property type="component" value="Unassembled WGS sequence"/>
</dbReference>
<protein>
    <submittedName>
        <fullName evidence="2">DUF4112 domain-containing protein</fullName>
    </submittedName>
</protein>
<dbReference type="AlphaFoldDB" id="A0AAV3UMY8"/>
<dbReference type="PANTHER" id="PTHR35519:SF2">
    <property type="entry name" value="PH DOMAIN PROTEIN"/>
    <property type="match status" value="1"/>
</dbReference>
<sequence length="120" mass="13326">MTEYADLSDVPRNKRGSIRRVRKLSTLLDEAFRVPGTNFRFGLDPVMGLLPVGGDVASALISLYIVLEGYMMGVPRHTLVRMLVNILIDTFGGSVPLLGSLFDAGWKANVRNRKLLEKHI</sequence>
<proteinExistence type="predicted"/>
<dbReference type="PANTHER" id="PTHR35519">
    <property type="entry name" value="MEMBRANE PROTEINS"/>
    <property type="match status" value="1"/>
</dbReference>
<name>A0AAV3UMY8_9EURY</name>
<accession>A0AAV3UMY8</accession>
<keyword evidence="1" id="KW-1133">Transmembrane helix</keyword>
<dbReference type="RefSeq" id="WP_227773596.1">
    <property type="nucleotide sequence ID" value="NZ_BAABKX010000018.1"/>
</dbReference>
<keyword evidence="1" id="KW-0812">Transmembrane</keyword>
<dbReference type="GeneID" id="68613804"/>
<organism evidence="2 3">
    <name type="scientific">Haladaptatus pallidirubidus</name>
    <dbReference type="NCBI Taxonomy" id="1008152"/>
    <lineage>
        <taxon>Archaea</taxon>
        <taxon>Methanobacteriati</taxon>
        <taxon>Methanobacteriota</taxon>
        <taxon>Stenosarchaea group</taxon>
        <taxon>Halobacteria</taxon>
        <taxon>Halobacteriales</taxon>
        <taxon>Haladaptataceae</taxon>
        <taxon>Haladaptatus</taxon>
    </lineage>
</organism>
<dbReference type="InterPro" id="IPR025187">
    <property type="entry name" value="DUF4112"/>
</dbReference>
<dbReference type="EMBL" id="BAABKX010000018">
    <property type="protein sequence ID" value="GAA5059376.1"/>
    <property type="molecule type" value="Genomic_DNA"/>
</dbReference>
<dbReference type="Pfam" id="PF13430">
    <property type="entry name" value="DUF4112"/>
    <property type="match status" value="1"/>
</dbReference>
<feature type="transmembrane region" description="Helical" evidence="1">
    <location>
        <begin position="46"/>
        <end position="67"/>
    </location>
</feature>
<gene>
    <name evidence="2" type="ORF">GCM10025751_43280</name>
</gene>
<reference evidence="2 3" key="1">
    <citation type="journal article" date="2019" name="Int. J. Syst. Evol. Microbiol.">
        <title>The Global Catalogue of Microorganisms (GCM) 10K type strain sequencing project: providing services to taxonomists for standard genome sequencing and annotation.</title>
        <authorList>
            <consortium name="The Broad Institute Genomics Platform"/>
            <consortium name="The Broad Institute Genome Sequencing Center for Infectious Disease"/>
            <person name="Wu L."/>
            <person name="Ma J."/>
        </authorList>
    </citation>
    <scope>NUCLEOTIDE SEQUENCE [LARGE SCALE GENOMIC DNA]</scope>
    <source>
        <strain evidence="2 3">JCM 17504</strain>
    </source>
</reference>
<comment type="caution">
    <text evidence="2">The sequence shown here is derived from an EMBL/GenBank/DDBJ whole genome shotgun (WGS) entry which is preliminary data.</text>
</comment>
<keyword evidence="1" id="KW-0472">Membrane</keyword>